<evidence type="ECO:0000313" key="5">
    <source>
        <dbReference type="EMBL" id="GAA3215308.1"/>
    </source>
</evidence>
<evidence type="ECO:0000259" key="2">
    <source>
        <dbReference type="Pfam" id="PF07905"/>
    </source>
</evidence>
<dbReference type="InterPro" id="IPR042070">
    <property type="entry name" value="PucR_C-HTH_sf"/>
</dbReference>
<comment type="similarity">
    <text evidence="1">Belongs to the CdaR family.</text>
</comment>
<dbReference type="InterPro" id="IPR025736">
    <property type="entry name" value="PucR_C-HTH_dom"/>
</dbReference>
<evidence type="ECO:0000313" key="6">
    <source>
        <dbReference type="Proteomes" id="UP001501237"/>
    </source>
</evidence>
<dbReference type="InterPro" id="IPR041522">
    <property type="entry name" value="CdaR_GGDEF"/>
</dbReference>
<sequence length="518" mass="55964">MGSDYPLDDSPNGWGYRWGVRLRELLDIGELRLRLRTGEQALDRPIRWVYLTELVETGRYLSGNELVLTGLIGPGLRQDPEALVDDLVNAGAAALGVGLSIHDEIPEAVLEACRRRGLPLIEVAGDVSFGTISEIVTRRLTAERAAGLATVLGRHRRLISSVAEGSGLAEVFALTRAELGRGCWVLSPTGRIVVGPGEGLPEARRLAADYLTAERLPAVVDGPYTLLPINTRAGHRVAGWFLVCAGELVDVPEEVRESAYELAALAALERARLEEGRKVERRLVAELLDQVVTEPAEVAARMRTCGLEPAKPYVAVALQLAGSDGVEVLEEMLPGAAAVAGPEGEAVTVVAAEDVAALVGGLRDAAVLLEPALTKERLTVGVSAPAVGPSLLFGAVEEARHTRRLAGARRGGRAHVVTSDEIHSHALLLATVPDGVRRSFRDRLLGPLQDYDLEHHSDLVRTLSAFLENSGSWNRCAAQLHLHVNTLRYRIRRIEELTGRDLSTLEDRVDFFLALRAL</sequence>
<dbReference type="InterPro" id="IPR051448">
    <property type="entry name" value="CdaR-like_regulators"/>
</dbReference>
<protein>
    <submittedName>
        <fullName evidence="5">PucR family transcriptional regulator ligand-binding domain-containing protein</fullName>
    </submittedName>
</protein>
<evidence type="ECO:0000259" key="4">
    <source>
        <dbReference type="Pfam" id="PF17853"/>
    </source>
</evidence>
<dbReference type="Proteomes" id="UP001501237">
    <property type="component" value="Unassembled WGS sequence"/>
</dbReference>
<evidence type="ECO:0000259" key="3">
    <source>
        <dbReference type="Pfam" id="PF13556"/>
    </source>
</evidence>
<dbReference type="Pfam" id="PF17853">
    <property type="entry name" value="GGDEF_2"/>
    <property type="match status" value="1"/>
</dbReference>
<keyword evidence="6" id="KW-1185">Reference proteome</keyword>
<dbReference type="PANTHER" id="PTHR33744">
    <property type="entry name" value="CARBOHYDRATE DIACID REGULATOR"/>
    <property type="match status" value="1"/>
</dbReference>
<evidence type="ECO:0000256" key="1">
    <source>
        <dbReference type="ARBA" id="ARBA00006754"/>
    </source>
</evidence>
<dbReference type="InterPro" id="IPR012914">
    <property type="entry name" value="PucR_dom"/>
</dbReference>
<reference evidence="6" key="1">
    <citation type="journal article" date="2019" name="Int. J. Syst. Evol. Microbiol.">
        <title>The Global Catalogue of Microorganisms (GCM) 10K type strain sequencing project: providing services to taxonomists for standard genome sequencing and annotation.</title>
        <authorList>
            <consortium name="The Broad Institute Genomics Platform"/>
            <consortium name="The Broad Institute Genome Sequencing Center for Infectious Disease"/>
            <person name="Wu L."/>
            <person name="Ma J."/>
        </authorList>
    </citation>
    <scope>NUCLEOTIDE SEQUENCE [LARGE SCALE GENOMIC DNA]</scope>
    <source>
        <strain evidence="6">JCM 9377</strain>
    </source>
</reference>
<proteinExistence type="inferred from homology"/>
<feature type="domain" description="CdaR GGDEF-like" evidence="4">
    <location>
        <begin position="295"/>
        <end position="404"/>
    </location>
</feature>
<dbReference type="PANTHER" id="PTHR33744:SF17">
    <property type="entry name" value="CONSERVED PROTEIN"/>
    <property type="match status" value="1"/>
</dbReference>
<dbReference type="Gene3D" id="1.10.10.2840">
    <property type="entry name" value="PucR C-terminal helix-turn-helix domain"/>
    <property type="match status" value="1"/>
</dbReference>
<name>A0ABP6QAC1_9ACTN</name>
<accession>A0ABP6QAC1</accession>
<organism evidence="5 6">
    <name type="scientific">Actinocorallia longicatena</name>
    <dbReference type="NCBI Taxonomy" id="111803"/>
    <lineage>
        <taxon>Bacteria</taxon>
        <taxon>Bacillati</taxon>
        <taxon>Actinomycetota</taxon>
        <taxon>Actinomycetes</taxon>
        <taxon>Streptosporangiales</taxon>
        <taxon>Thermomonosporaceae</taxon>
        <taxon>Actinocorallia</taxon>
    </lineage>
</organism>
<dbReference type="EMBL" id="BAAAUV010000008">
    <property type="protein sequence ID" value="GAA3215308.1"/>
    <property type="molecule type" value="Genomic_DNA"/>
</dbReference>
<gene>
    <name evidence="5" type="ORF">GCM10010468_36610</name>
</gene>
<dbReference type="Pfam" id="PF07905">
    <property type="entry name" value="PucR"/>
    <property type="match status" value="1"/>
</dbReference>
<feature type="domain" description="PucR C-terminal helix-turn-helix" evidence="3">
    <location>
        <begin position="459"/>
        <end position="517"/>
    </location>
</feature>
<feature type="domain" description="Purine catabolism PurC-like" evidence="2">
    <location>
        <begin position="24"/>
        <end position="139"/>
    </location>
</feature>
<dbReference type="Pfam" id="PF13556">
    <property type="entry name" value="HTH_30"/>
    <property type="match status" value="1"/>
</dbReference>
<comment type="caution">
    <text evidence="5">The sequence shown here is derived from an EMBL/GenBank/DDBJ whole genome shotgun (WGS) entry which is preliminary data.</text>
</comment>